<dbReference type="InterPro" id="IPR013024">
    <property type="entry name" value="GGCT-like"/>
</dbReference>
<keyword evidence="2" id="KW-1185">Reference proteome</keyword>
<name>A0ABX7B7R8_9PROT</name>
<dbReference type="Gene3D" id="3.10.490.10">
    <property type="entry name" value="Gamma-glutamyl cyclotransferase-like"/>
    <property type="match status" value="1"/>
</dbReference>
<gene>
    <name evidence="1" type="ORF">IGS68_02650</name>
</gene>
<accession>A0ABX7B7R8</accession>
<evidence type="ECO:0000313" key="1">
    <source>
        <dbReference type="EMBL" id="QQP90184.1"/>
    </source>
</evidence>
<protein>
    <submittedName>
        <fullName evidence="1">Gamma-glutamylcyclotransferase</fullName>
    </submittedName>
</protein>
<reference evidence="1" key="1">
    <citation type="submission" date="2021-02" db="EMBL/GenBank/DDBJ databases">
        <title>Skermanella TT6 skin isolate.</title>
        <authorList>
            <person name="Lee K."/>
            <person name="Ganzorig M."/>
        </authorList>
    </citation>
    <scope>NUCLEOTIDE SEQUENCE</scope>
    <source>
        <strain evidence="1">TT6</strain>
    </source>
</reference>
<organism evidence="1 2">
    <name type="scientific">Skermanella cutis</name>
    <dbReference type="NCBI Taxonomy" id="2775420"/>
    <lineage>
        <taxon>Bacteria</taxon>
        <taxon>Pseudomonadati</taxon>
        <taxon>Pseudomonadota</taxon>
        <taxon>Alphaproteobacteria</taxon>
        <taxon>Rhodospirillales</taxon>
        <taxon>Azospirillaceae</taxon>
        <taxon>Skermanella</taxon>
    </lineage>
</organism>
<proteinExistence type="predicted"/>
<dbReference type="CDD" id="cd06661">
    <property type="entry name" value="GGCT_like"/>
    <property type="match status" value="1"/>
</dbReference>
<evidence type="ECO:0000313" key="2">
    <source>
        <dbReference type="Proteomes" id="UP000595197"/>
    </source>
</evidence>
<dbReference type="RefSeq" id="WP_201077124.1">
    <property type="nucleotide sequence ID" value="NZ_CP067420.1"/>
</dbReference>
<dbReference type="EMBL" id="CP067420">
    <property type="protein sequence ID" value="QQP90184.1"/>
    <property type="molecule type" value="Genomic_DNA"/>
</dbReference>
<dbReference type="Proteomes" id="UP000595197">
    <property type="component" value="Chromosome"/>
</dbReference>
<sequence length="241" mass="25287">MASSPINPAVVALASGYPYAFPACSYLFRDGAQHPLPAGLPALLADRVPVIACGSNRAPEQLARKFGDWPHPLAIPVLCGRLAGFDVVYSAHFTRYGALPATLHPVPGPAPDAVVEIAVQWLTGAELERMDATEGIGVNYDRRGLDGIRLEIDGLGAIDSADAYLSRRGALAIDGRPVALAAIPCAGRTWPALDQPGVLEAVRTRLAPGSTLAGFVHAVVTDPDYRAEQTAALAREALRPA</sequence>